<name>A0AC61N5M8_9FIRM</name>
<sequence>MLMGILICGLNGCGKSTLGRQLAERLGYRFIDNEDLYFPKDDPSYLYSAPRSTEEVIRHLEGLIEEDRRFVFAAVKGDYGDKLPAFLDHIVLIEVPREVLSRRVRDRSYQKFGDRVLPGGDLYEKEQKWYALTDSRPDDYVTQWLDTVRCPVTRIDGTLPVEENLSRLLSILA</sequence>
<gene>
    <name evidence="1" type="ORF">JYE49_02360</name>
</gene>
<keyword evidence="2" id="KW-1185">Reference proteome</keyword>
<organism evidence="1 2">
    <name type="scientific">Aristaeella hokkaidonensis</name>
    <dbReference type="NCBI Taxonomy" id="3046382"/>
    <lineage>
        <taxon>Bacteria</taxon>
        <taxon>Bacillati</taxon>
        <taxon>Bacillota</taxon>
        <taxon>Clostridia</taxon>
        <taxon>Eubacteriales</taxon>
        <taxon>Aristaeellaceae</taxon>
        <taxon>Aristaeella</taxon>
    </lineage>
</organism>
<dbReference type="Proteomes" id="UP000682782">
    <property type="component" value="Chromosome"/>
</dbReference>
<evidence type="ECO:0000313" key="2">
    <source>
        <dbReference type="Proteomes" id="UP000682782"/>
    </source>
</evidence>
<proteinExistence type="predicted"/>
<protein>
    <submittedName>
        <fullName evidence="1">AAA family ATPase</fullName>
    </submittedName>
</protein>
<evidence type="ECO:0000313" key="1">
    <source>
        <dbReference type="EMBL" id="QUC68580.1"/>
    </source>
</evidence>
<accession>A0AC61N5M8</accession>
<reference evidence="1" key="1">
    <citation type="submission" date="2021-01" db="EMBL/GenBank/DDBJ databases">
        <title>Complete genome sequence of Clostridiales bacterium R-7.</title>
        <authorList>
            <person name="Mahoney-Kurpe S.C."/>
            <person name="Palevich N."/>
            <person name="Koike S."/>
            <person name="Moon C.D."/>
            <person name="Attwood G.T."/>
        </authorList>
    </citation>
    <scope>NUCLEOTIDE SEQUENCE</scope>
    <source>
        <strain evidence="1">R-7</strain>
    </source>
</reference>
<dbReference type="EMBL" id="CP068393">
    <property type="protein sequence ID" value="QUC68580.1"/>
    <property type="molecule type" value="Genomic_DNA"/>
</dbReference>